<accession>A0A1I8ECH5</accession>
<sequence>MISSLDDQQLSSMQSTSEFDDSQKELRQVECCVHGRPCIIASRLSREKEEEEEANRNLSSGSYKLTGSNYKSVFKKSEPRVTSQYDDISYNLNKKVEREALDIPIRTRDFRAPHLSTSTLSSKSSTRISEIEDHTGRRVERLCLSKTLDVPSSSFTGQVDKLTTSKKSYDEYEMMPPTTVTPRLMSKEQAVLTARTPGSMELPPSVEAYIGVLTAKEAEEYVMKPASFKLYHMMPKVESLNNVLPSLSLYIIYRSGSGVVQYGDPMAPWFFTLDALVNYYNVYVHLHEVNGECIADIFPVNGMQNINKSYQYISSILLAKLQIKIYITMIEINLLQALIKIYPINNNVVNIIKFTNSNNFVYFNKPPRIVLEILLLKLP</sequence>
<proteinExistence type="predicted"/>
<dbReference type="AlphaFoldDB" id="A0A1I8ECH5"/>
<feature type="region of interest" description="Disordered" evidence="1">
    <location>
        <begin position="1"/>
        <end position="21"/>
    </location>
</feature>
<reference evidence="2" key="1">
    <citation type="submission" date="2016-11" db="UniProtKB">
        <authorList>
            <consortium name="WormBaseParasite"/>
        </authorList>
    </citation>
    <scope>IDENTIFICATION</scope>
    <source>
        <strain evidence="2">pt0022</strain>
    </source>
</reference>
<dbReference type="PANTHER" id="PTHR31128:SF9">
    <property type="entry name" value="DUF3444 DOMAIN-CONTAINING PROTEIN-RELATED"/>
    <property type="match status" value="1"/>
</dbReference>
<protein>
    <recommendedName>
        <fullName evidence="3">SH2 domain-containing protein</fullName>
    </recommendedName>
</protein>
<dbReference type="PANTHER" id="PTHR31128">
    <property type="entry name" value="PROTEIN CBR-CLEC-135-RELATED"/>
    <property type="match status" value="1"/>
</dbReference>
<evidence type="ECO:0000256" key="1">
    <source>
        <dbReference type="SAM" id="MobiDB-lite"/>
    </source>
</evidence>
<dbReference type="WBParaSite" id="maker-PairedContig_1416-snap-gene-0.6-mRNA-1">
    <property type="protein sequence ID" value="maker-PairedContig_1416-snap-gene-0.6-mRNA-1"/>
    <property type="gene ID" value="maker-PairedContig_1416-snap-gene-0.6"/>
</dbReference>
<organism evidence="2">
    <name type="scientific">Wuchereria bancrofti</name>
    <dbReference type="NCBI Taxonomy" id="6293"/>
    <lineage>
        <taxon>Eukaryota</taxon>
        <taxon>Metazoa</taxon>
        <taxon>Ecdysozoa</taxon>
        <taxon>Nematoda</taxon>
        <taxon>Chromadorea</taxon>
        <taxon>Rhabditida</taxon>
        <taxon>Spirurina</taxon>
        <taxon>Spiruromorpha</taxon>
        <taxon>Filarioidea</taxon>
        <taxon>Onchocercidae</taxon>
        <taxon>Wuchereria</taxon>
    </lineage>
</organism>
<evidence type="ECO:0000313" key="2">
    <source>
        <dbReference type="WBParaSite" id="maker-PairedContig_1416-snap-gene-0.6-mRNA-1"/>
    </source>
</evidence>
<evidence type="ECO:0008006" key="3">
    <source>
        <dbReference type="Google" id="ProtNLM"/>
    </source>
</evidence>
<feature type="compositionally biased region" description="Low complexity" evidence="1">
    <location>
        <begin position="1"/>
        <end position="17"/>
    </location>
</feature>
<name>A0A1I8ECH5_WUCBA</name>